<comment type="catalytic activity">
    <reaction evidence="1">
        <text>ATP + protein L-histidine = ADP + protein N-phospho-L-histidine.</text>
        <dbReference type="EC" id="2.7.13.3"/>
    </reaction>
</comment>
<dbReference type="Gene3D" id="3.30.565.10">
    <property type="entry name" value="Histidine kinase-like ATPase, C-terminal domain"/>
    <property type="match status" value="1"/>
</dbReference>
<dbReference type="CDD" id="cd00082">
    <property type="entry name" value="HisKA"/>
    <property type="match status" value="1"/>
</dbReference>
<dbReference type="InterPro" id="IPR036890">
    <property type="entry name" value="HATPase_C_sf"/>
</dbReference>
<organism evidence="6 7">
    <name type="scientific">Sediminihaliea albiluteola</name>
    <dbReference type="NCBI Taxonomy" id="2758564"/>
    <lineage>
        <taxon>Bacteria</taxon>
        <taxon>Pseudomonadati</taxon>
        <taxon>Pseudomonadota</taxon>
        <taxon>Gammaproteobacteria</taxon>
        <taxon>Cellvibrionales</taxon>
        <taxon>Halieaceae</taxon>
        <taxon>Sediminihaliea</taxon>
    </lineage>
</organism>
<proteinExistence type="predicted"/>
<dbReference type="PANTHER" id="PTHR43065">
    <property type="entry name" value="SENSOR HISTIDINE KINASE"/>
    <property type="match status" value="1"/>
</dbReference>
<evidence type="ECO:0000256" key="3">
    <source>
        <dbReference type="ARBA" id="ARBA00022553"/>
    </source>
</evidence>
<dbReference type="PANTHER" id="PTHR43065:SF52">
    <property type="entry name" value="SENSOR PROTEIN KINASE PILS"/>
    <property type="match status" value="1"/>
</dbReference>
<dbReference type="GO" id="GO:0000155">
    <property type="term" value="F:phosphorelay sensor kinase activity"/>
    <property type="evidence" value="ECO:0007669"/>
    <property type="project" value="InterPro"/>
</dbReference>
<dbReference type="AlphaFoldDB" id="A0A7W2TYL0"/>
<gene>
    <name evidence="6" type="ORF">H2508_14465</name>
</gene>
<dbReference type="Pfam" id="PF02518">
    <property type="entry name" value="HATPase_c"/>
    <property type="match status" value="1"/>
</dbReference>
<comment type="caution">
    <text evidence="6">The sequence shown here is derived from an EMBL/GenBank/DDBJ whole genome shotgun (WGS) entry which is preliminary data.</text>
</comment>
<reference evidence="6 7" key="1">
    <citation type="submission" date="2020-07" db="EMBL/GenBank/DDBJ databases">
        <title>Halieaceae bacterium, F7430, whole genome shotgun sequencing project.</title>
        <authorList>
            <person name="Jiang S."/>
            <person name="Liu Z.W."/>
            <person name="Du Z.J."/>
        </authorList>
    </citation>
    <scope>NUCLEOTIDE SEQUENCE [LARGE SCALE GENOMIC DNA]</scope>
    <source>
        <strain evidence="6 7">F7430</strain>
    </source>
</reference>
<evidence type="ECO:0000259" key="5">
    <source>
        <dbReference type="PROSITE" id="PS50109"/>
    </source>
</evidence>
<dbReference type="InterPro" id="IPR003594">
    <property type="entry name" value="HATPase_dom"/>
</dbReference>
<keyword evidence="7" id="KW-1185">Reference proteome</keyword>
<feature type="domain" description="Histidine kinase" evidence="5">
    <location>
        <begin position="287"/>
        <end position="498"/>
    </location>
</feature>
<accession>A0A7W2TYL0</accession>
<keyword evidence="6" id="KW-0418">Kinase</keyword>
<keyword evidence="4" id="KW-0472">Membrane</keyword>
<dbReference type="Gene3D" id="1.10.287.130">
    <property type="match status" value="1"/>
</dbReference>
<keyword evidence="3" id="KW-0597">Phosphoprotein</keyword>
<name>A0A7W2TYL0_9GAMM</name>
<dbReference type="SUPFAM" id="SSF55874">
    <property type="entry name" value="ATPase domain of HSP90 chaperone/DNA topoisomerase II/histidine kinase"/>
    <property type="match status" value="1"/>
</dbReference>
<evidence type="ECO:0000313" key="7">
    <source>
        <dbReference type="Proteomes" id="UP000539350"/>
    </source>
</evidence>
<dbReference type="SUPFAM" id="SSF47384">
    <property type="entry name" value="Homodimeric domain of signal transducing histidine kinase"/>
    <property type="match status" value="1"/>
</dbReference>
<dbReference type="PRINTS" id="PR00344">
    <property type="entry name" value="BCTRLSENSOR"/>
</dbReference>
<dbReference type="PROSITE" id="PS50109">
    <property type="entry name" value="HIS_KIN"/>
    <property type="match status" value="1"/>
</dbReference>
<dbReference type="EC" id="2.7.13.3" evidence="2"/>
<dbReference type="InterPro" id="IPR004358">
    <property type="entry name" value="Sig_transdc_His_kin-like_C"/>
</dbReference>
<dbReference type="InterPro" id="IPR036097">
    <property type="entry name" value="HisK_dim/P_sf"/>
</dbReference>
<dbReference type="InterPro" id="IPR005467">
    <property type="entry name" value="His_kinase_dom"/>
</dbReference>
<keyword evidence="4" id="KW-1133">Transmembrane helix</keyword>
<dbReference type="SMART" id="SM00388">
    <property type="entry name" value="HisKA"/>
    <property type="match status" value="1"/>
</dbReference>
<feature type="transmembrane region" description="Helical" evidence="4">
    <location>
        <begin position="47"/>
        <end position="63"/>
    </location>
</feature>
<feature type="transmembrane region" description="Helical" evidence="4">
    <location>
        <begin position="21"/>
        <end position="41"/>
    </location>
</feature>
<sequence>MWISPNTRQLVGGLNPSQYSFVATVYFASTIVLIASLSASWYHHQRYLFTVFLVDIAAIIILADASGGMVSGLPILLVITVAASAVMISNSTIATLVAALSVLAVLLLTLRLIVIQQASINELFPAGLLGLLLFVVSLLVQAIARRLSRVEDLAQRRASDLYNLQRLNEQVVQHMQTGILLVNSERLVRVMNKAAIDLLAPGRSVTSRHLHEYSDQLAEQFEHWKSTGQHRAQPFSVHGSPTLVIANFRDLRSENSGEAIIFIEDYTPITQHAQALKLSSLGRLTASIAHEIRNPLGAISHAAQLLQESEALATADQRLADIIQEHSSRVNRIVENVMQISRREPPKPEYLLLGEWLLRFVEDYLDTLHRDAEVSVDCDYRDLVIEFDPENLRRILSNLLDNGLRHSALHKGQERAHIEVSLNEDTEQCLIDVIDEGPGVAPEDEEKLFEPFFTTVESGSGMGLYLCKELCEINNATLNYLRTKEGQSCFRLALNKRALN</sequence>
<feature type="transmembrane region" description="Helical" evidence="4">
    <location>
        <begin position="126"/>
        <end position="144"/>
    </location>
</feature>
<dbReference type="EMBL" id="JACFXU010000018">
    <property type="protein sequence ID" value="MBA6414316.1"/>
    <property type="molecule type" value="Genomic_DNA"/>
</dbReference>
<keyword evidence="6" id="KW-0808">Transferase</keyword>
<feature type="transmembrane region" description="Helical" evidence="4">
    <location>
        <begin position="94"/>
        <end position="114"/>
    </location>
</feature>
<dbReference type="Pfam" id="PF25323">
    <property type="entry name" value="6TM_PilS"/>
    <property type="match status" value="1"/>
</dbReference>
<evidence type="ECO:0000313" key="6">
    <source>
        <dbReference type="EMBL" id="MBA6414316.1"/>
    </source>
</evidence>
<keyword evidence="4" id="KW-0812">Transmembrane</keyword>
<dbReference type="SMART" id="SM00387">
    <property type="entry name" value="HATPase_c"/>
    <property type="match status" value="1"/>
</dbReference>
<dbReference type="Proteomes" id="UP000539350">
    <property type="component" value="Unassembled WGS sequence"/>
</dbReference>
<dbReference type="Pfam" id="PF00512">
    <property type="entry name" value="HisKA"/>
    <property type="match status" value="1"/>
</dbReference>
<evidence type="ECO:0000256" key="4">
    <source>
        <dbReference type="SAM" id="Phobius"/>
    </source>
</evidence>
<evidence type="ECO:0000256" key="1">
    <source>
        <dbReference type="ARBA" id="ARBA00000085"/>
    </source>
</evidence>
<evidence type="ECO:0000256" key="2">
    <source>
        <dbReference type="ARBA" id="ARBA00012438"/>
    </source>
</evidence>
<dbReference type="InterPro" id="IPR003661">
    <property type="entry name" value="HisK_dim/P_dom"/>
</dbReference>
<protein>
    <recommendedName>
        <fullName evidence="2">histidine kinase</fullName>
        <ecNumber evidence="2">2.7.13.3</ecNumber>
    </recommendedName>
</protein>